<keyword evidence="2" id="KW-0812">Transmembrane</keyword>
<accession>A0AAN8P6P0</accession>
<proteinExistence type="predicted"/>
<keyword evidence="3" id="KW-0732">Signal</keyword>
<feature type="signal peptide" evidence="3">
    <location>
        <begin position="1"/>
        <end position="28"/>
    </location>
</feature>
<reference evidence="4 5" key="1">
    <citation type="submission" date="2023-10" db="EMBL/GenBank/DDBJ databases">
        <title>Genomes of two closely related lineages of the louse Polyplax serrata with different host specificities.</title>
        <authorList>
            <person name="Martinu J."/>
            <person name="Tarabai H."/>
            <person name="Stefka J."/>
            <person name="Hypsa V."/>
        </authorList>
    </citation>
    <scope>NUCLEOTIDE SEQUENCE [LARGE SCALE GENOMIC DNA]</scope>
    <source>
        <strain evidence="4">HR10_N</strain>
    </source>
</reference>
<evidence type="ECO:0000256" key="2">
    <source>
        <dbReference type="SAM" id="Phobius"/>
    </source>
</evidence>
<dbReference type="Proteomes" id="UP001372834">
    <property type="component" value="Unassembled WGS sequence"/>
</dbReference>
<sequence>MAAVPFVTLPLLLFGLLSFLLVPCTVLGDLTLSNDKECGQLTCGFSEFCSQIDGTCKPCSKICNDGHNREEKLCNLHCQDYLHEMRFLRRDENVGYHSERDEIHRLQVLATISLITSLVVFACVVFLIVTLWLNKKTKFNIFKLASQMRKRKEKKIDIGRLRDDLHRPMGMNGGTDIATIRIQDELNEAMTGSRPQMDYTTLTTTFKNYHARSEPETTSSVCTNKSTKVPIPPLGVRLPSEDSTLDFMYDNPALAPSPTLEKEAMAHKNEASKTNSSDT</sequence>
<keyword evidence="2" id="KW-0472">Membrane</keyword>
<evidence type="ECO:0000313" key="4">
    <source>
        <dbReference type="EMBL" id="KAK6639895.1"/>
    </source>
</evidence>
<keyword evidence="2" id="KW-1133">Transmembrane helix</keyword>
<dbReference type="AlphaFoldDB" id="A0AAN8P6P0"/>
<evidence type="ECO:0000256" key="1">
    <source>
        <dbReference type="SAM" id="MobiDB-lite"/>
    </source>
</evidence>
<evidence type="ECO:0008006" key="6">
    <source>
        <dbReference type="Google" id="ProtNLM"/>
    </source>
</evidence>
<comment type="caution">
    <text evidence="4">The sequence shown here is derived from an EMBL/GenBank/DDBJ whole genome shotgun (WGS) entry which is preliminary data.</text>
</comment>
<gene>
    <name evidence="4" type="ORF">RUM43_008170</name>
</gene>
<feature type="compositionally biased region" description="Basic and acidic residues" evidence="1">
    <location>
        <begin position="260"/>
        <end position="271"/>
    </location>
</feature>
<name>A0AAN8P6P0_POLSC</name>
<feature type="transmembrane region" description="Helical" evidence="2">
    <location>
        <begin position="108"/>
        <end position="133"/>
    </location>
</feature>
<feature type="chain" id="PRO_5042840686" description="Protein grindelwald" evidence="3">
    <location>
        <begin position="29"/>
        <end position="279"/>
    </location>
</feature>
<dbReference type="EMBL" id="JAWJWE010000003">
    <property type="protein sequence ID" value="KAK6639895.1"/>
    <property type="molecule type" value="Genomic_DNA"/>
</dbReference>
<evidence type="ECO:0000313" key="5">
    <source>
        <dbReference type="Proteomes" id="UP001372834"/>
    </source>
</evidence>
<feature type="region of interest" description="Disordered" evidence="1">
    <location>
        <begin position="249"/>
        <end position="279"/>
    </location>
</feature>
<evidence type="ECO:0000256" key="3">
    <source>
        <dbReference type="SAM" id="SignalP"/>
    </source>
</evidence>
<protein>
    <recommendedName>
        <fullName evidence="6">Protein grindelwald</fullName>
    </recommendedName>
</protein>
<organism evidence="4 5">
    <name type="scientific">Polyplax serrata</name>
    <name type="common">Common mouse louse</name>
    <dbReference type="NCBI Taxonomy" id="468196"/>
    <lineage>
        <taxon>Eukaryota</taxon>
        <taxon>Metazoa</taxon>
        <taxon>Ecdysozoa</taxon>
        <taxon>Arthropoda</taxon>
        <taxon>Hexapoda</taxon>
        <taxon>Insecta</taxon>
        <taxon>Pterygota</taxon>
        <taxon>Neoptera</taxon>
        <taxon>Paraneoptera</taxon>
        <taxon>Psocodea</taxon>
        <taxon>Troctomorpha</taxon>
        <taxon>Phthiraptera</taxon>
        <taxon>Anoplura</taxon>
        <taxon>Polyplacidae</taxon>
        <taxon>Polyplax</taxon>
    </lineage>
</organism>